<organism evidence="2 3">
    <name type="scientific">Pseudomonas turukhanskensis</name>
    <dbReference type="NCBI Taxonomy" id="1806536"/>
    <lineage>
        <taxon>Bacteria</taxon>
        <taxon>Pseudomonadati</taxon>
        <taxon>Pseudomonadota</taxon>
        <taxon>Gammaproteobacteria</taxon>
        <taxon>Pseudomonadales</taxon>
        <taxon>Pseudomonadaceae</taxon>
        <taxon>Pseudomonas</taxon>
    </lineage>
</organism>
<dbReference type="EMBL" id="BSFN01000004">
    <property type="protein sequence ID" value="GLK88960.1"/>
    <property type="molecule type" value="Genomic_DNA"/>
</dbReference>
<sequence length="111" mass="12646">MSQPVSKWLLRYSGIVALVLAVLTLSVAVHARDLDQDEVLRLRQEGRIPPLEQLLQPALERYPGAKLLEAELEEEDDVLVYEIELLTTDGVVRELEIDVRDGRILKDKEDD</sequence>
<protein>
    <recommendedName>
        <fullName evidence="1">PepSY domain-containing protein</fullName>
    </recommendedName>
</protein>
<reference evidence="2" key="1">
    <citation type="journal article" date="2014" name="Int. J. Syst. Evol. Microbiol.">
        <title>Complete genome sequence of Corynebacterium casei LMG S-19264T (=DSM 44701T), isolated from a smear-ripened cheese.</title>
        <authorList>
            <consortium name="US DOE Joint Genome Institute (JGI-PGF)"/>
            <person name="Walter F."/>
            <person name="Albersmeier A."/>
            <person name="Kalinowski J."/>
            <person name="Ruckert C."/>
        </authorList>
    </citation>
    <scope>NUCLEOTIDE SEQUENCE</scope>
    <source>
        <strain evidence="2">VKM B-2935</strain>
    </source>
</reference>
<evidence type="ECO:0000313" key="2">
    <source>
        <dbReference type="EMBL" id="GLK88960.1"/>
    </source>
</evidence>
<proteinExistence type="predicted"/>
<dbReference type="Pfam" id="PF03413">
    <property type="entry name" value="PepSY"/>
    <property type="match status" value="1"/>
</dbReference>
<comment type="caution">
    <text evidence="2">The sequence shown here is derived from an EMBL/GenBank/DDBJ whole genome shotgun (WGS) entry which is preliminary data.</text>
</comment>
<dbReference type="AlphaFoldDB" id="A0A9W6NFM2"/>
<evidence type="ECO:0000259" key="1">
    <source>
        <dbReference type="Pfam" id="PF03413"/>
    </source>
</evidence>
<feature type="domain" description="PepSY" evidence="1">
    <location>
        <begin position="50"/>
        <end position="107"/>
    </location>
</feature>
<dbReference type="RefSeq" id="WP_271195160.1">
    <property type="nucleotide sequence ID" value="NZ_BSFN01000004.1"/>
</dbReference>
<gene>
    <name evidence="2" type="ORF">GCM10017655_20220</name>
</gene>
<dbReference type="Gene3D" id="3.10.450.40">
    <property type="match status" value="1"/>
</dbReference>
<dbReference type="InterPro" id="IPR025711">
    <property type="entry name" value="PepSY"/>
</dbReference>
<reference evidence="2" key="2">
    <citation type="submission" date="2023-01" db="EMBL/GenBank/DDBJ databases">
        <authorList>
            <person name="Sun Q."/>
            <person name="Evtushenko L."/>
        </authorList>
    </citation>
    <scope>NUCLEOTIDE SEQUENCE</scope>
    <source>
        <strain evidence="2">VKM B-2935</strain>
    </source>
</reference>
<evidence type="ECO:0000313" key="3">
    <source>
        <dbReference type="Proteomes" id="UP001143328"/>
    </source>
</evidence>
<accession>A0A9W6NFM2</accession>
<name>A0A9W6NFM2_9PSED</name>
<dbReference type="Proteomes" id="UP001143328">
    <property type="component" value="Unassembled WGS sequence"/>
</dbReference>
<keyword evidence="3" id="KW-1185">Reference proteome</keyword>